<dbReference type="Proteomes" id="UP000287651">
    <property type="component" value="Unassembled WGS sequence"/>
</dbReference>
<evidence type="ECO:0000313" key="2">
    <source>
        <dbReference type="Proteomes" id="UP000287651"/>
    </source>
</evidence>
<evidence type="ECO:0000313" key="1">
    <source>
        <dbReference type="EMBL" id="RRT44459.1"/>
    </source>
</evidence>
<name>A0A426XY73_ENSVE</name>
<comment type="caution">
    <text evidence="1">The sequence shown here is derived from an EMBL/GenBank/DDBJ whole genome shotgun (WGS) entry which is preliminary data.</text>
</comment>
<proteinExistence type="predicted"/>
<sequence>MFVVLANRRAFAVGGADLTCVRSAVRALALPVYPAGYLRRIDHVDGPAVQECDDLTT</sequence>
<feature type="non-terminal residue" evidence="1">
    <location>
        <position position="57"/>
    </location>
</feature>
<accession>A0A426XY73</accession>
<dbReference type="AlphaFoldDB" id="A0A426XY73"/>
<dbReference type="EMBL" id="AMZH03016452">
    <property type="protein sequence ID" value="RRT44459.1"/>
    <property type="molecule type" value="Genomic_DNA"/>
</dbReference>
<gene>
    <name evidence="1" type="ORF">B296_00041133</name>
</gene>
<organism evidence="1 2">
    <name type="scientific">Ensete ventricosum</name>
    <name type="common">Abyssinian banana</name>
    <name type="synonym">Musa ensete</name>
    <dbReference type="NCBI Taxonomy" id="4639"/>
    <lineage>
        <taxon>Eukaryota</taxon>
        <taxon>Viridiplantae</taxon>
        <taxon>Streptophyta</taxon>
        <taxon>Embryophyta</taxon>
        <taxon>Tracheophyta</taxon>
        <taxon>Spermatophyta</taxon>
        <taxon>Magnoliopsida</taxon>
        <taxon>Liliopsida</taxon>
        <taxon>Zingiberales</taxon>
        <taxon>Musaceae</taxon>
        <taxon>Ensete</taxon>
    </lineage>
</organism>
<protein>
    <submittedName>
        <fullName evidence="1">Uncharacterized protein</fullName>
    </submittedName>
</protein>
<reference evidence="1 2" key="1">
    <citation type="journal article" date="2014" name="Agronomy (Basel)">
        <title>A Draft Genome Sequence for Ensete ventricosum, the Drought-Tolerant Tree Against Hunger.</title>
        <authorList>
            <person name="Harrison J."/>
            <person name="Moore K.A."/>
            <person name="Paszkiewicz K."/>
            <person name="Jones T."/>
            <person name="Grant M."/>
            <person name="Ambacheew D."/>
            <person name="Muzemil S."/>
            <person name="Studholme D.J."/>
        </authorList>
    </citation>
    <scope>NUCLEOTIDE SEQUENCE [LARGE SCALE GENOMIC DNA]</scope>
</reference>